<gene>
    <name evidence="1" type="ORF">CCACVL1_15795</name>
</gene>
<dbReference type="AlphaFoldDB" id="A0A1R3I194"/>
<dbReference type="Proteomes" id="UP000188268">
    <property type="component" value="Unassembled WGS sequence"/>
</dbReference>
<comment type="caution">
    <text evidence="1">The sequence shown here is derived from an EMBL/GenBank/DDBJ whole genome shotgun (WGS) entry which is preliminary data.</text>
</comment>
<proteinExistence type="predicted"/>
<dbReference type="Gramene" id="OMO76271">
    <property type="protein sequence ID" value="OMO76271"/>
    <property type="gene ID" value="CCACVL1_15795"/>
</dbReference>
<organism evidence="1 2">
    <name type="scientific">Corchorus capsularis</name>
    <name type="common">Jute</name>
    <dbReference type="NCBI Taxonomy" id="210143"/>
    <lineage>
        <taxon>Eukaryota</taxon>
        <taxon>Viridiplantae</taxon>
        <taxon>Streptophyta</taxon>
        <taxon>Embryophyta</taxon>
        <taxon>Tracheophyta</taxon>
        <taxon>Spermatophyta</taxon>
        <taxon>Magnoliopsida</taxon>
        <taxon>eudicotyledons</taxon>
        <taxon>Gunneridae</taxon>
        <taxon>Pentapetalae</taxon>
        <taxon>rosids</taxon>
        <taxon>malvids</taxon>
        <taxon>Malvales</taxon>
        <taxon>Malvaceae</taxon>
        <taxon>Grewioideae</taxon>
        <taxon>Apeibeae</taxon>
        <taxon>Corchorus</taxon>
    </lineage>
</organism>
<evidence type="ECO:0000313" key="1">
    <source>
        <dbReference type="EMBL" id="OMO76271.1"/>
    </source>
</evidence>
<dbReference type="EMBL" id="AWWV01010891">
    <property type="protein sequence ID" value="OMO76271.1"/>
    <property type="molecule type" value="Genomic_DNA"/>
</dbReference>
<evidence type="ECO:0000313" key="2">
    <source>
        <dbReference type="Proteomes" id="UP000188268"/>
    </source>
</evidence>
<keyword evidence="2" id="KW-1185">Reference proteome</keyword>
<reference evidence="1 2" key="1">
    <citation type="submission" date="2013-09" db="EMBL/GenBank/DDBJ databases">
        <title>Corchorus capsularis genome sequencing.</title>
        <authorList>
            <person name="Alam M."/>
            <person name="Haque M.S."/>
            <person name="Islam M.S."/>
            <person name="Emdad E.M."/>
            <person name="Islam M.M."/>
            <person name="Ahmed B."/>
            <person name="Halim A."/>
            <person name="Hossen Q.M.M."/>
            <person name="Hossain M.Z."/>
            <person name="Ahmed R."/>
            <person name="Khan M.M."/>
            <person name="Islam R."/>
            <person name="Rashid M.M."/>
            <person name="Khan S.A."/>
            <person name="Rahman M.S."/>
            <person name="Alam M."/>
        </authorList>
    </citation>
    <scope>NUCLEOTIDE SEQUENCE [LARGE SCALE GENOMIC DNA]</scope>
    <source>
        <strain evidence="2">cv. CVL-1</strain>
        <tissue evidence="1">Whole seedling</tissue>
    </source>
</reference>
<accession>A0A1R3I194</accession>
<protein>
    <submittedName>
        <fullName evidence="1">Uncharacterized protein</fullName>
    </submittedName>
</protein>
<name>A0A1R3I194_COCAP</name>
<sequence>MAGIDRKGGDELPKGSNLIGLSKAFNLAS</sequence>